<dbReference type="SMART" id="SM00260">
    <property type="entry name" value="CheW"/>
    <property type="match status" value="1"/>
</dbReference>
<dbReference type="OrthoDB" id="9790406at2"/>
<dbReference type="GO" id="GO:0007165">
    <property type="term" value="P:signal transduction"/>
    <property type="evidence" value="ECO:0007669"/>
    <property type="project" value="InterPro"/>
</dbReference>
<dbReference type="SUPFAM" id="SSF50341">
    <property type="entry name" value="CheW-like"/>
    <property type="match status" value="1"/>
</dbReference>
<name>A0A4P6UFT9_9BURK</name>
<dbReference type="Pfam" id="PF01584">
    <property type="entry name" value="CheW"/>
    <property type="match status" value="1"/>
</dbReference>
<comment type="subcellular location">
    <subcellularLocation>
        <location evidence="1">Cytoplasm</location>
    </subcellularLocation>
</comment>
<dbReference type="InterPro" id="IPR002545">
    <property type="entry name" value="CheW-lke_dom"/>
</dbReference>
<dbReference type="CDD" id="cd00732">
    <property type="entry name" value="CheW"/>
    <property type="match status" value="1"/>
</dbReference>
<sequence length="167" mass="18171">MSTVLNHAPQAARTDAPTPIREFLAFKLGNEEYGVDILRVQEIRSYEQPTHMVNAPDHVLGVVNLRGVIVPIIDMRIQFGLPEVRYDNFTVVIVLNIGNKVVGMVVDAVSDVITLTPEQLRPAPEISGAIDSSAVLALGTVNDRMLILLDIEKVMGTSNTESIAQAV</sequence>
<proteinExistence type="predicted"/>
<evidence type="ECO:0000256" key="3">
    <source>
        <dbReference type="ARBA" id="ARBA00022490"/>
    </source>
</evidence>
<dbReference type="Proteomes" id="UP000292939">
    <property type="component" value="Chromosome"/>
</dbReference>
<dbReference type="Gene3D" id="2.40.50.180">
    <property type="entry name" value="CheA-289, Domain 4"/>
    <property type="match status" value="1"/>
</dbReference>
<dbReference type="Gene3D" id="2.30.30.40">
    <property type="entry name" value="SH3 Domains"/>
    <property type="match status" value="1"/>
</dbReference>
<evidence type="ECO:0000256" key="1">
    <source>
        <dbReference type="ARBA" id="ARBA00004496"/>
    </source>
</evidence>
<dbReference type="InterPro" id="IPR036061">
    <property type="entry name" value="CheW-like_dom_sf"/>
</dbReference>
<dbReference type="PANTHER" id="PTHR22617:SF45">
    <property type="entry name" value="CHEMOTAXIS PROTEIN CHEW"/>
    <property type="match status" value="1"/>
</dbReference>
<organism evidence="5 6">
    <name type="scientific">Hylemonella gracilis</name>
    <dbReference type="NCBI Taxonomy" id="80880"/>
    <lineage>
        <taxon>Bacteria</taxon>
        <taxon>Pseudomonadati</taxon>
        <taxon>Pseudomonadota</taxon>
        <taxon>Betaproteobacteria</taxon>
        <taxon>Burkholderiales</taxon>
        <taxon>Comamonadaceae</taxon>
        <taxon>Hylemonella</taxon>
    </lineage>
</organism>
<feature type="domain" description="CheW-like" evidence="4">
    <location>
        <begin position="20"/>
        <end position="160"/>
    </location>
</feature>
<protein>
    <recommendedName>
        <fullName evidence="2">Chemotaxis protein CheW</fullName>
    </recommendedName>
</protein>
<dbReference type="GO" id="GO:0005829">
    <property type="term" value="C:cytosol"/>
    <property type="evidence" value="ECO:0007669"/>
    <property type="project" value="TreeGrafter"/>
</dbReference>
<dbReference type="GO" id="GO:0006935">
    <property type="term" value="P:chemotaxis"/>
    <property type="evidence" value="ECO:0007669"/>
    <property type="project" value="InterPro"/>
</dbReference>
<evidence type="ECO:0000313" key="6">
    <source>
        <dbReference type="Proteomes" id="UP000292939"/>
    </source>
</evidence>
<dbReference type="RefSeq" id="WP_131277501.1">
    <property type="nucleotide sequence ID" value="NZ_CP031395.1"/>
</dbReference>
<gene>
    <name evidence="5" type="ORF">DW355_01700</name>
</gene>
<dbReference type="EMBL" id="CP031395">
    <property type="protein sequence ID" value="QBK03653.1"/>
    <property type="molecule type" value="Genomic_DNA"/>
</dbReference>
<keyword evidence="3" id="KW-0963">Cytoplasm</keyword>
<dbReference type="PROSITE" id="PS50851">
    <property type="entry name" value="CHEW"/>
    <property type="match status" value="1"/>
</dbReference>
<dbReference type="KEGG" id="hgr:DW355_01700"/>
<evidence type="ECO:0000313" key="5">
    <source>
        <dbReference type="EMBL" id="QBK03653.1"/>
    </source>
</evidence>
<dbReference type="PANTHER" id="PTHR22617">
    <property type="entry name" value="CHEMOTAXIS SENSOR HISTIDINE KINASE-RELATED"/>
    <property type="match status" value="1"/>
</dbReference>
<accession>A0A4P6UFT9</accession>
<reference evidence="5 6" key="1">
    <citation type="submission" date="2018-07" db="EMBL/GenBank/DDBJ databases">
        <title>Exploring interactions and the metabolic potential of the ultra-small soil bacteria Hylemonella gracilis.</title>
        <authorList>
            <person name="Tyc O."/>
            <person name="Kulkarni P."/>
            <person name="Gawehns F."/>
            <person name="Hundscheid M."/>
            <person name="Zweers H."/>
            <person name="Garbeva P."/>
        </authorList>
    </citation>
    <scope>NUCLEOTIDE SEQUENCE [LARGE SCALE GENOMIC DNA]</scope>
    <source>
        <strain evidence="5 6">NS1</strain>
    </source>
</reference>
<dbReference type="AlphaFoldDB" id="A0A4P6UFT9"/>
<dbReference type="InterPro" id="IPR039315">
    <property type="entry name" value="CheW"/>
</dbReference>
<evidence type="ECO:0000256" key="2">
    <source>
        <dbReference type="ARBA" id="ARBA00021483"/>
    </source>
</evidence>
<evidence type="ECO:0000259" key="4">
    <source>
        <dbReference type="PROSITE" id="PS50851"/>
    </source>
</evidence>